<organism evidence="2">
    <name type="scientific">Anopheles darlingi</name>
    <name type="common">Mosquito</name>
    <dbReference type="NCBI Taxonomy" id="43151"/>
    <lineage>
        <taxon>Eukaryota</taxon>
        <taxon>Metazoa</taxon>
        <taxon>Ecdysozoa</taxon>
        <taxon>Arthropoda</taxon>
        <taxon>Hexapoda</taxon>
        <taxon>Insecta</taxon>
        <taxon>Pterygota</taxon>
        <taxon>Neoptera</taxon>
        <taxon>Endopterygota</taxon>
        <taxon>Diptera</taxon>
        <taxon>Nematocera</taxon>
        <taxon>Culicoidea</taxon>
        <taxon>Culicidae</taxon>
        <taxon>Anophelinae</taxon>
        <taxon>Anopheles</taxon>
    </lineage>
</organism>
<dbReference type="AlphaFoldDB" id="A0A2M4D1X3"/>
<evidence type="ECO:0000313" key="2">
    <source>
        <dbReference type="EMBL" id="MBW71584.1"/>
    </source>
</evidence>
<protein>
    <submittedName>
        <fullName evidence="2">Putative secreted protein</fullName>
    </submittedName>
</protein>
<proteinExistence type="predicted"/>
<accession>A0A2M4D1X3</accession>
<evidence type="ECO:0000256" key="1">
    <source>
        <dbReference type="SAM" id="SignalP"/>
    </source>
</evidence>
<feature type="signal peptide" evidence="1">
    <location>
        <begin position="1"/>
        <end position="24"/>
    </location>
</feature>
<dbReference type="EMBL" id="GGFL01007406">
    <property type="protein sequence ID" value="MBW71584.1"/>
    <property type="molecule type" value="Transcribed_RNA"/>
</dbReference>
<sequence>MTMSTISGTVVLMWMWMMTKRTETRTNGWKINSQTIEIIPRQIRNVLPAVRRNIHNPLSTIVVKAIIIGHDRPQPVRYIVKRHPIVSTTTVLPLLAHRPAPHCPLLPRVVTEVGSRSPHHHPPAVILHQRKANAATLKKSLSQSVPQVGTSSRRRKTCSIGCLFALRE</sequence>
<name>A0A2M4D1X3_ANODA</name>
<keyword evidence="1" id="KW-0732">Signal</keyword>
<reference evidence="2" key="1">
    <citation type="submission" date="2018-01" db="EMBL/GenBank/DDBJ databases">
        <title>An insight into the sialome of Amazonian anophelines.</title>
        <authorList>
            <person name="Ribeiro J.M."/>
            <person name="Scarpassa V."/>
            <person name="Calvo E."/>
        </authorList>
    </citation>
    <scope>NUCLEOTIDE SEQUENCE</scope>
</reference>
<feature type="chain" id="PRO_5014630328" evidence="1">
    <location>
        <begin position="25"/>
        <end position="168"/>
    </location>
</feature>